<keyword evidence="5 9" id="KW-0812">Transmembrane</keyword>
<comment type="similarity">
    <text evidence="2">Belongs to the autoinducer-2 exporter (AI-2E) (TC 2.A.86) family.</text>
</comment>
<feature type="compositionally biased region" description="Pro residues" evidence="8">
    <location>
        <begin position="19"/>
        <end position="28"/>
    </location>
</feature>
<keyword evidence="4" id="KW-1003">Cell membrane</keyword>
<feature type="transmembrane region" description="Helical" evidence="9">
    <location>
        <begin position="300"/>
        <end position="322"/>
    </location>
</feature>
<evidence type="ECO:0000256" key="7">
    <source>
        <dbReference type="ARBA" id="ARBA00023136"/>
    </source>
</evidence>
<comment type="caution">
    <text evidence="10">The sequence shown here is derived from an EMBL/GenBank/DDBJ whole genome shotgun (WGS) entry which is preliminary data.</text>
</comment>
<evidence type="ECO:0000256" key="9">
    <source>
        <dbReference type="SAM" id="Phobius"/>
    </source>
</evidence>
<dbReference type="RefSeq" id="WP_095511796.1">
    <property type="nucleotide sequence ID" value="NZ_MQWD01000001.1"/>
</dbReference>
<dbReference type="EMBL" id="MQWD01000001">
    <property type="protein sequence ID" value="PAP78121.1"/>
    <property type="molecule type" value="Genomic_DNA"/>
</dbReference>
<evidence type="ECO:0000256" key="5">
    <source>
        <dbReference type="ARBA" id="ARBA00022692"/>
    </source>
</evidence>
<evidence type="ECO:0000256" key="6">
    <source>
        <dbReference type="ARBA" id="ARBA00022989"/>
    </source>
</evidence>
<feature type="transmembrane region" description="Helical" evidence="9">
    <location>
        <begin position="273"/>
        <end position="293"/>
    </location>
</feature>
<dbReference type="Pfam" id="PF01594">
    <property type="entry name" value="AI-2E_transport"/>
    <property type="match status" value="1"/>
</dbReference>
<evidence type="ECO:0000313" key="11">
    <source>
        <dbReference type="Proteomes" id="UP000216339"/>
    </source>
</evidence>
<dbReference type="PANTHER" id="PTHR21716:SF53">
    <property type="entry name" value="PERMEASE PERM-RELATED"/>
    <property type="match status" value="1"/>
</dbReference>
<organism evidence="10 11">
    <name type="scientific">Rubrivirga marina</name>
    <dbReference type="NCBI Taxonomy" id="1196024"/>
    <lineage>
        <taxon>Bacteria</taxon>
        <taxon>Pseudomonadati</taxon>
        <taxon>Rhodothermota</taxon>
        <taxon>Rhodothermia</taxon>
        <taxon>Rhodothermales</taxon>
        <taxon>Rubricoccaceae</taxon>
        <taxon>Rubrivirga</taxon>
    </lineage>
</organism>
<evidence type="ECO:0000256" key="4">
    <source>
        <dbReference type="ARBA" id="ARBA00022475"/>
    </source>
</evidence>
<keyword evidence="6 9" id="KW-1133">Transmembrane helix</keyword>
<accession>A0A271J3L5</accession>
<feature type="transmembrane region" description="Helical" evidence="9">
    <location>
        <begin position="44"/>
        <end position="77"/>
    </location>
</feature>
<evidence type="ECO:0000256" key="3">
    <source>
        <dbReference type="ARBA" id="ARBA00022448"/>
    </source>
</evidence>
<keyword evidence="11" id="KW-1185">Reference proteome</keyword>
<evidence type="ECO:0008006" key="12">
    <source>
        <dbReference type="Google" id="ProtNLM"/>
    </source>
</evidence>
<dbReference type="PANTHER" id="PTHR21716">
    <property type="entry name" value="TRANSMEMBRANE PROTEIN"/>
    <property type="match status" value="1"/>
</dbReference>
<sequence>MAETFAEAPPAEVHSAPGPARPASPVPPEAAQGPPVPASHLSRWVWLLTLVGVVALVAVATDIAGLIVLGAVAAYLLVPLVNGLERSGVGRTQATTLVLAVLLAVTGLVVALALPAVIDQLGSLQDRWESGELLGLVRDMEAALAAKLGFVEPNDLGLVASVREAIRADTGPLIGYVPDALETMGNAFIVPFVLFALLKDGPTLRKRLLSVVPNRYFEFAMTVFYKADAHLGGYLRGQALIAVLVGASTALGLALLGVDYYLVLGLVTGLANFVPYVGFVVSAALCVVVSIVTTGGTSQVAAVLILFAVLQTTENVVFQPWITGKNVSMHPVMVLLAILVGGRVAGVMGMALGVPVAAVLKVVFLETVVGLRRYHL</sequence>
<evidence type="ECO:0000256" key="8">
    <source>
        <dbReference type="SAM" id="MobiDB-lite"/>
    </source>
</evidence>
<dbReference type="AlphaFoldDB" id="A0A271J3L5"/>
<keyword evidence="3" id="KW-0813">Transport</keyword>
<comment type="subcellular location">
    <subcellularLocation>
        <location evidence="1">Cell membrane</location>
        <topology evidence="1">Multi-pass membrane protein</topology>
    </subcellularLocation>
</comment>
<reference evidence="10 11" key="1">
    <citation type="submission" date="2016-11" db="EMBL/GenBank/DDBJ databases">
        <title>Study of marine rhodopsin-containing bacteria.</title>
        <authorList>
            <person name="Yoshizawa S."/>
            <person name="Kumagai Y."/>
            <person name="Kogure K."/>
        </authorList>
    </citation>
    <scope>NUCLEOTIDE SEQUENCE [LARGE SCALE GENOMIC DNA]</scope>
    <source>
        <strain evidence="10 11">SAORIC-28</strain>
    </source>
</reference>
<dbReference type="Proteomes" id="UP000216339">
    <property type="component" value="Unassembled WGS sequence"/>
</dbReference>
<feature type="transmembrane region" description="Helical" evidence="9">
    <location>
        <begin position="334"/>
        <end position="364"/>
    </location>
</feature>
<dbReference type="GO" id="GO:0055085">
    <property type="term" value="P:transmembrane transport"/>
    <property type="evidence" value="ECO:0007669"/>
    <property type="project" value="TreeGrafter"/>
</dbReference>
<dbReference type="OrthoDB" id="9793390at2"/>
<feature type="transmembrane region" description="Helical" evidence="9">
    <location>
        <begin position="97"/>
        <end position="118"/>
    </location>
</feature>
<feature type="transmembrane region" description="Helical" evidence="9">
    <location>
        <begin position="180"/>
        <end position="198"/>
    </location>
</feature>
<evidence type="ECO:0000313" key="10">
    <source>
        <dbReference type="EMBL" id="PAP78121.1"/>
    </source>
</evidence>
<feature type="transmembrane region" description="Helical" evidence="9">
    <location>
        <begin position="239"/>
        <end position="261"/>
    </location>
</feature>
<feature type="region of interest" description="Disordered" evidence="8">
    <location>
        <begin position="1"/>
        <end position="34"/>
    </location>
</feature>
<protein>
    <recommendedName>
        <fullName evidence="12">AI-2E family transporter</fullName>
    </recommendedName>
</protein>
<gene>
    <name evidence="10" type="ORF">BSZ37_17605</name>
</gene>
<dbReference type="GO" id="GO:0005886">
    <property type="term" value="C:plasma membrane"/>
    <property type="evidence" value="ECO:0007669"/>
    <property type="project" value="UniProtKB-SubCell"/>
</dbReference>
<evidence type="ECO:0000256" key="1">
    <source>
        <dbReference type="ARBA" id="ARBA00004651"/>
    </source>
</evidence>
<evidence type="ECO:0000256" key="2">
    <source>
        <dbReference type="ARBA" id="ARBA00009773"/>
    </source>
</evidence>
<keyword evidence="7 9" id="KW-0472">Membrane</keyword>
<proteinExistence type="inferred from homology"/>
<dbReference type="InterPro" id="IPR002549">
    <property type="entry name" value="AI-2E-like"/>
</dbReference>
<name>A0A271J3L5_9BACT</name>